<keyword evidence="1" id="KW-0472">Membrane</keyword>
<reference evidence="2" key="2">
    <citation type="submission" date="2025-09" db="UniProtKB">
        <authorList>
            <consortium name="Ensembl"/>
        </authorList>
    </citation>
    <scope>IDENTIFICATION</scope>
</reference>
<organism evidence="2 3">
    <name type="scientific">Oncorhynchus kisutch</name>
    <name type="common">Coho salmon</name>
    <name type="synonym">Salmo kisutch</name>
    <dbReference type="NCBI Taxonomy" id="8019"/>
    <lineage>
        <taxon>Eukaryota</taxon>
        <taxon>Metazoa</taxon>
        <taxon>Chordata</taxon>
        <taxon>Craniata</taxon>
        <taxon>Vertebrata</taxon>
        <taxon>Euteleostomi</taxon>
        <taxon>Actinopterygii</taxon>
        <taxon>Neopterygii</taxon>
        <taxon>Teleostei</taxon>
        <taxon>Protacanthopterygii</taxon>
        <taxon>Salmoniformes</taxon>
        <taxon>Salmonidae</taxon>
        <taxon>Salmoninae</taxon>
        <taxon>Oncorhynchus</taxon>
    </lineage>
</organism>
<accession>A0A8C7KSN2</accession>
<keyword evidence="1" id="KW-1133">Transmembrane helix</keyword>
<evidence type="ECO:0000313" key="3">
    <source>
        <dbReference type="Proteomes" id="UP000694557"/>
    </source>
</evidence>
<protein>
    <submittedName>
        <fullName evidence="2">Uncharacterized protein</fullName>
    </submittedName>
</protein>
<keyword evidence="3" id="KW-1185">Reference proteome</keyword>
<evidence type="ECO:0000256" key="1">
    <source>
        <dbReference type="SAM" id="Phobius"/>
    </source>
</evidence>
<evidence type="ECO:0000313" key="2">
    <source>
        <dbReference type="Ensembl" id="ENSOKIP00005108510.1"/>
    </source>
</evidence>
<feature type="transmembrane region" description="Helical" evidence="1">
    <location>
        <begin position="33"/>
        <end position="54"/>
    </location>
</feature>
<name>A0A8C7KSN2_ONCKI</name>
<sequence>MLFKSLTQVCQKALVSRVSPGSPASAGSSGFHGFWLAGAGAAVFMVLGATMFVIGSHAAFRELEGGSEMEELFIEPV</sequence>
<proteinExistence type="predicted"/>
<dbReference type="AlphaFoldDB" id="A0A8C7KSN2"/>
<reference evidence="2" key="1">
    <citation type="submission" date="2025-08" db="UniProtKB">
        <authorList>
            <consortium name="Ensembl"/>
        </authorList>
    </citation>
    <scope>IDENTIFICATION</scope>
</reference>
<dbReference type="Proteomes" id="UP000694557">
    <property type="component" value="Unassembled WGS sequence"/>
</dbReference>
<keyword evidence="1" id="KW-0812">Transmembrane</keyword>
<dbReference type="Ensembl" id="ENSOKIT00005116260.1">
    <property type="protein sequence ID" value="ENSOKIP00005108510.1"/>
    <property type="gene ID" value="ENSOKIG00005047531.1"/>
</dbReference>